<accession>A0ABW8GLU1</accession>
<sequence length="242" mass="27020">MTYCVGLLLDQGLVMASDTRTNAGVDQVAVFPKMNVFDVPGERVITLMTAGNLAITQAVINRLRDAIKLNEGKTLHNVTNMFEAVQLVGEQLRVVYELDNEHLKNHNTDFNASILVGGQIRGEAPRLFSVYAAGNFIETSQETPYFQIGETKYGKPIIDRVITHDSDIMEAVKCVLISFDSTIRSNISVAAPIDLLIYRTDTFHADCKQRITESDPYYNTIRQGWSDGLRQVFSGLPNPDWC</sequence>
<proteinExistence type="predicted"/>
<dbReference type="InterPro" id="IPR029055">
    <property type="entry name" value="Ntn_hydrolases_N"/>
</dbReference>
<evidence type="ECO:0000313" key="1">
    <source>
        <dbReference type="EMBL" id="MFJ5446124.1"/>
    </source>
</evidence>
<dbReference type="EMBL" id="JBIWXY010000001">
    <property type="protein sequence ID" value="MFJ5446124.1"/>
    <property type="molecule type" value="Genomic_DNA"/>
</dbReference>
<gene>
    <name evidence="1" type="ORF">ACIKP9_07780</name>
</gene>
<evidence type="ECO:0000313" key="2">
    <source>
        <dbReference type="Proteomes" id="UP001617669"/>
    </source>
</evidence>
<protein>
    <submittedName>
        <fullName evidence="1">Peptidase</fullName>
    </submittedName>
</protein>
<dbReference type="Proteomes" id="UP001617669">
    <property type="component" value="Unassembled WGS sequence"/>
</dbReference>
<dbReference type="PIRSF" id="PIRSF009120">
    <property type="entry name" value="UCP009120_prtse"/>
    <property type="match status" value="1"/>
</dbReference>
<organism evidence="1 2">
    <name type="scientific">Methylobacillus methanolivorans</name>
    <dbReference type="NCBI Taxonomy" id="1848927"/>
    <lineage>
        <taxon>Bacteria</taxon>
        <taxon>Pseudomonadati</taxon>
        <taxon>Pseudomonadota</taxon>
        <taxon>Betaproteobacteria</taxon>
        <taxon>Nitrosomonadales</taxon>
        <taxon>Methylophilaceae</taxon>
        <taxon>Methylobacillus</taxon>
    </lineage>
</organism>
<dbReference type="Gene3D" id="3.60.20.10">
    <property type="entry name" value="Glutamine Phosphoribosylpyrophosphate, subunit 1, domain 1"/>
    <property type="match status" value="1"/>
</dbReference>
<dbReference type="Pfam" id="PF00227">
    <property type="entry name" value="Proteasome"/>
    <property type="match status" value="1"/>
</dbReference>
<dbReference type="CDD" id="cd03765">
    <property type="entry name" value="proteasome_beta_bacterial"/>
    <property type="match status" value="1"/>
</dbReference>
<keyword evidence="2" id="KW-1185">Reference proteome</keyword>
<name>A0ABW8GLU1_9PROT</name>
<dbReference type="InterPro" id="IPR001353">
    <property type="entry name" value="Proteasome_sua/b"/>
</dbReference>
<dbReference type="InterPro" id="IPR016545">
    <property type="entry name" value="UCP009120_prtse"/>
</dbReference>
<comment type="caution">
    <text evidence="1">The sequence shown here is derived from an EMBL/GenBank/DDBJ whole genome shotgun (WGS) entry which is preliminary data.</text>
</comment>
<reference evidence="1 2" key="1">
    <citation type="submission" date="2024-11" db="EMBL/GenBank/DDBJ databases">
        <authorList>
            <person name="Kaparullina E.N."/>
            <person name="Delegan Y.A."/>
            <person name="Doronina N.V."/>
        </authorList>
    </citation>
    <scope>NUCLEOTIDE SEQUENCE [LARGE SCALE GENOMIC DNA]</scope>
    <source>
        <strain evidence="1 2">7sh_L</strain>
    </source>
</reference>
<dbReference type="SUPFAM" id="SSF56235">
    <property type="entry name" value="N-terminal nucleophile aminohydrolases (Ntn hydrolases)"/>
    <property type="match status" value="1"/>
</dbReference>
<dbReference type="RefSeq" id="WP_400881216.1">
    <property type="nucleotide sequence ID" value="NZ_JBIWXY010000001.1"/>
</dbReference>